<dbReference type="GO" id="GO:0022857">
    <property type="term" value="F:transmembrane transporter activity"/>
    <property type="evidence" value="ECO:0007669"/>
    <property type="project" value="InterPro"/>
</dbReference>
<evidence type="ECO:0000313" key="8">
    <source>
        <dbReference type="Proteomes" id="UP000053732"/>
    </source>
</evidence>
<keyword evidence="3 5" id="KW-1133">Transmembrane helix</keyword>
<evidence type="ECO:0000256" key="3">
    <source>
        <dbReference type="ARBA" id="ARBA00022989"/>
    </source>
</evidence>
<evidence type="ECO:0000313" key="7">
    <source>
        <dbReference type="EMBL" id="CRL29911.1"/>
    </source>
</evidence>
<keyword evidence="8" id="KW-1185">Reference proteome</keyword>
<dbReference type="Gene3D" id="1.20.1250.20">
    <property type="entry name" value="MFS general substrate transporter like domains"/>
    <property type="match status" value="1"/>
</dbReference>
<dbReference type="InterPro" id="IPR020846">
    <property type="entry name" value="MFS_dom"/>
</dbReference>
<dbReference type="AlphaFoldDB" id="A0A0G4PUC8"/>
<dbReference type="SUPFAM" id="SSF103473">
    <property type="entry name" value="MFS general substrate transporter"/>
    <property type="match status" value="1"/>
</dbReference>
<reference evidence="7 8" key="1">
    <citation type="journal article" date="2014" name="Nat. Commun.">
        <title>Multiple recent horizontal transfers of a large genomic region in cheese making fungi.</title>
        <authorList>
            <person name="Cheeseman K."/>
            <person name="Ropars J."/>
            <person name="Renault P."/>
            <person name="Dupont J."/>
            <person name="Gouzy J."/>
            <person name="Branca A."/>
            <person name="Abraham A.L."/>
            <person name="Ceppi M."/>
            <person name="Conseiller E."/>
            <person name="Debuchy R."/>
            <person name="Malagnac F."/>
            <person name="Goarin A."/>
            <person name="Silar P."/>
            <person name="Lacoste S."/>
            <person name="Sallet E."/>
            <person name="Bensimon A."/>
            <person name="Giraud T."/>
            <person name="Brygoo Y."/>
        </authorList>
    </citation>
    <scope>NUCLEOTIDE SEQUENCE [LARGE SCALE GENOMIC DNA]</scope>
    <source>
        <strain evidence="8">FM 013</strain>
    </source>
</reference>
<feature type="domain" description="Major facilitator superfamily (MFS) profile" evidence="6">
    <location>
        <begin position="1"/>
        <end position="89"/>
    </location>
</feature>
<evidence type="ECO:0000259" key="6">
    <source>
        <dbReference type="PROSITE" id="PS50850"/>
    </source>
</evidence>
<evidence type="ECO:0000256" key="4">
    <source>
        <dbReference type="ARBA" id="ARBA00023136"/>
    </source>
</evidence>
<sequence>MSIFKEAKGRTLYRMMSISSSLYPKRSYIIPMIASSYTLAAAVGSLTVMMFGMVLGRRYCIVLGNVCAIIGVVLQASSWSVPQIIVGRV</sequence>
<accession>A0A0G4PUC8</accession>
<dbReference type="InterPro" id="IPR036259">
    <property type="entry name" value="MFS_trans_sf"/>
</dbReference>
<evidence type="ECO:0000256" key="1">
    <source>
        <dbReference type="ARBA" id="ARBA00004141"/>
    </source>
</evidence>
<keyword evidence="4 5" id="KW-0472">Membrane</keyword>
<proteinExistence type="predicted"/>
<comment type="subcellular location">
    <subcellularLocation>
        <location evidence="1">Membrane</location>
        <topology evidence="1">Multi-pass membrane protein</topology>
    </subcellularLocation>
</comment>
<keyword evidence="2 5" id="KW-0812">Transmembrane</keyword>
<feature type="transmembrane region" description="Helical" evidence="5">
    <location>
        <begin position="28"/>
        <end position="52"/>
    </location>
</feature>
<dbReference type="EMBL" id="HG793174">
    <property type="protein sequence ID" value="CRL29911.1"/>
    <property type="molecule type" value="Genomic_DNA"/>
</dbReference>
<dbReference type="GO" id="GO:0016020">
    <property type="term" value="C:membrane"/>
    <property type="evidence" value="ECO:0007669"/>
    <property type="project" value="UniProtKB-SubCell"/>
</dbReference>
<evidence type="ECO:0000256" key="2">
    <source>
        <dbReference type="ARBA" id="ARBA00022692"/>
    </source>
</evidence>
<dbReference type="Pfam" id="PF00083">
    <property type="entry name" value="Sugar_tr"/>
    <property type="match status" value="1"/>
</dbReference>
<organism evidence="7 8">
    <name type="scientific">Penicillium camemberti (strain FM 013)</name>
    <dbReference type="NCBI Taxonomy" id="1429867"/>
    <lineage>
        <taxon>Eukaryota</taxon>
        <taxon>Fungi</taxon>
        <taxon>Dikarya</taxon>
        <taxon>Ascomycota</taxon>
        <taxon>Pezizomycotina</taxon>
        <taxon>Eurotiomycetes</taxon>
        <taxon>Eurotiomycetidae</taxon>
        <taxon>Eurotiales</taxon>
        <taxon>Aspergillaceae</taxon>
        <taxon>Penicillium</taxon>
    </lineage>
</organism>
<dbReference type="PROSITE" id="PS50850">
    <property type="entry name" value="MFS"/>
    <property type="match status" value="1"/>
</dbReference>
<feature type="transmembrane region" description="Helical" evidence="5">
    <location>
        <begin position="59"/>
        <end position="81"/>
    </location>
</feature>
<evidence type="ECO:0000256" key="5">
    <source>
        <dbReference type="SAM" id="Phobius"/>
    </source>
</evidence>
<protein>
    <submittedName>
        <fullName evidence="7">Major facilitator superfamily, general substrate transporter</fullName>
    </submittedName>
</protein>
<dbReference type="InterPro" id="IPR005828">
    <property type="entry name" value="MFS_sugar_transport-like"/>
</dbReference>
<name>A0A0G4PUC8_PENC3</name>
<gene>
    <name evidence="7" type="ORF">PCAMFM013_S041g000053</name>
</gene>
<dbReference type="Proteomes" id="UP000053732">
    <property type="component" value="Unassembled WGS sequence"/>
</dbReference>